<protein>
    <submittedName>
        <fullName evidence="4">Beta-glucosidase</fullName>
        <ecNumber evidence="4">3.2.1.21</ecNumber>
    </submittedName>
</protein>
<dbReference type="EC" id="3.2.1.21" evidence="4"/>
<dbReference type="AlphaFoldDB" id="A0A839DZH6"/>
<dbReference type="PRINTS" id="PR00133">
    <property type="entry name" value="GLHYDRLASE3"/>
</dbReference>
<dbReference type="InterPro" id="IPR036962">
    <property type="entry name" value="Glyco_hydro_3_N_sf"/>
</dbReference>
<dbReference type="Gene3D" id="2.60.120.260">
    <property type="entry name" value="Galactose-binding domain-like"/>
    <property type="match status" value="1"/>
</dbReference>
<keyword evidence="5" id="KW-1185">Reference proteome</keyword>
<dbReference type="Gene3D" id="2.60.40.10">
    <property type="entry name" value="Immunoglobulins"/>
    <property type="match status" value="1"/>
</dbReference>
<evidence type="ECO:0000313" key="4">
    <source>
        <dbReference type="EMBL" id="MBA8824887.1"/>
    </source>
</evidence>
<comment type="similarity">
    <text evidence="1">Belongs to the glycosyl hydrolase 3 family.</text>
</comment>
<evidence type="ECO:0000256" key="2">
    <source>
        <dbReference type="ARBA" id="ARBA00022801"/>
    </source>
</evidence>
<dbReference type="InterPro" id="IPR037524">
    <property type="entry name" value="PA14/GLEYA"/>
</dbReference>
<dbReference type="InterPro" id="IPR017853">
    <property type="entry name" value="GH"/>
</dbReference>
<dbReference type="PANTHER" id="PTHR42715">
    <property type="entry name" value="BETA-GLUCOSIDASE"/>
    <property type="match status" value="1"/>
</dbReference>
<dbReference type="EMBL" id="JACGWZ010000002">
    <property type="protein sequence ID" value="MBA8824887.1"/>
    <property type="molecule type" value="Genomic_DNA"/>
</dbReference>
<dbReference type="Gene3D" id="3.20.20.300">
    <property type="entry name" value="Glycoside hydrolase, family 3, N-terminal domain"/>
    <property type="match status" value="1"/>
</dbReference>
<organism evidence="4 5">
    <name type="scientific">Halosaccharopolyspora lacisalsi</name>
    <dbReference type="NCBI Taxonomy" id="1000566"/>
    <lineage>
        <taxon>Bacteria</taxon>
        <taxon>Bacillati</taxon>
        <taxon>Actinomycetota</taxon>
        <taxon>Actinomycetes</taxon>
        <taxon>Pseudonocardiales</taxon>
        <taxon>Pseudonocardiaceae</taxon>
        <taxon>Halosaccharopolyspora</taxon>
    </lineage>
</organism>
<keyword evidence="2 4" id="KW-0378">Hydrolase</keyword>
<dbReference type="SUPFAM" id="SSF51445">
    <property type="entry name" value="(Trans)glycosidases"/>
    <property type="match status" value="1"/>
</dbReference>
<keyword evidence="4" id="KW-0326">Glycosidase</keyword>
<dbReference type="SUPFAM" id="SSF52279">
    <property type="entry name" value="Beta-D-glucan exohydrolase, C-terminal domain"/>
    <property type="match status" value="1"/>
</dbReference>
<dbReference type="GO" id="GO:0005975">
    <property type="term" value="P:carbohydrate metabolic process"/>
    <property type="evidence" value="ECO:0007669"/>
    <property type="project" value="InterPro"/>
</dbReference>
<dbReference type="PANTHER" id="PTHR42715:SF10">
    <property type="entry name" value="BETA-GLUCOSIDASE"/>
    <property type="match status" value="1"/>
</dbReference>
<dbReference type="SMART" id="SM01217">
    <property type="entry name" value="Fn3_like"/>
    <property type="match status" value="1"/>
</dbReference>
<dbReference type="Gene3D" id="3.40.50.1700">
    <property type="entry name" value="Glycoside hydrolase family 3 C-terminal domain"/>
    <property type="match status" value="1"/>
</dbReference>
<feature type="domain" description="PA14" evidence="3">
    <location>
        <begin position="390"/>
        <end position="548"/>
    </location>
</feature>
<comment type="caution">
    <text evidence="4">The sequence shown here is derived from an EMBL/GenBank/DDBJ whole genome shotgun (WGS) entry which is preliminary data.</text>
</comment>
<dbReference type="RefSeq" id="WP_182544077.1">
    <property type="nucleotide sequence ID" value="NZ_JACGWZ010000002.1"/>
</dbReference>
<name>A0A839DZH6_9PSEU</name>
<dbReference type="Proteomes" id="UP000569329">
    <property type="component" value="Unassembled WGS sequence"/>
</dbReference>
<dbReference type="Pfam" id="PF14310">
    <property type="entry name" value="Fn3-like"/>
    <property type="match status" value="1"/>
</dbReference>
<dbReference type="Pfam" id="PF01915">
    <property type="entry name" value="Glyco_hydro_3_C"/>
    <property type="match status" value="1"/>
</dbReference>
<dbReference type="PROSITE" id="PS51820">
    <property type="entry name" value="PA14"/>
    <property type="match status" value="1"/>
</dbReference>
<dbReference type="InterPro" id="IPR026891">
    <property type="entry name" value="Fn3-like"/>
</dbReference>
<dbReference type="InterPro" id="IPR036881">
    <property type="entry name" value="Glyco_hydro_3_C_sf"/>
</dbReference>
<dbReference type="Pfam" id="PF00933">
    <property type="entry name" value="Glyco_hydro_3"/>
    <property type="match status" value="1"/>
</dbReference>
<proteinExistence type="inferred from homology"/>
<dbReference type="InterPro" id="IPR013783">
    <property type="entry name" value="Ig-like_fold"/>
</dbReference>
<dbReference type="InterPro" id="IPR002772">
    <property type="entry name" value="Glyco_hydro_3_C"/>
</dbReference>
<evidence type="ECO:0000256" key="1">
    <source>
        <dbReference type="ARBA" id="ARBA00005336"/>
    </source>
</evidence>
<sequence>MTDRDAATEQHIATLPTRLSLEQKVRLLSGAGFWSTQAEPAIGLGRIVVSDGPAGVRGEVWDERDPSASLPSPTAFAATWDEDLVARLAELLAAEARRKGVHVVLGPTINLHRSPLGGRHFECFSEDPLLTGRIATAYVRALQSYGIGATPKHYVANDSETDRFTVDVRIDERTLRELYLAPFEQTVRDGAWLVMSAYNSVDGRTMTESPLLTEPLKGEWGFDGVVVSDWTAVRSTEDSGAAGNDLAMPGPSTVWGQPLVEAVRAGRVPEAAIDEKLRRVLRLAGRVGVLDDVDPSAALAPRVDSSAELLREAAAGAVVLMRNERALLPLETSSLRRVAMIGPNAGRARIQGGGSATVIPEYAVSPLHGVRTALGDGAEVTHHVGVGISEGLPPVPVEQLTNPDTGAAGLSVRLVDSDGAVLETQDRDTSQLVWLGEGLGDTHTIEVRTRLRATRDGTHHLGAAGVGPFRLTAGETALIDEVILPDSDDLAAAFLAPPHRTGEVWLTAGQEVELTLTHRVVDTGFGAAMTLGAAEDAASADEEIAAAVAAAEASDVAVVVVGTTARTESEGYDRTTLALPGRQDELVRAVAAANPRTVVVVNSGAPVELPWHTEVAAILLGWFPGQEFGNALADVLLGRREPGGRLPTTWAVRQDDVPVLDTRPRDGRLDYTEGLHIGYRAWSRAGREPTYPFGHGLGYTDWRYHSLAGTERIAAGADTTVRVRLTNTGDRTGREVVQVYLRRDDSAIERPTLWLAGFAAVTAEPGRDVDVDVTLAARAFQHWCVETKRWRTEPGTFTVLAGSSSADLPLEAEVAVDG</sequence>
<dbReference type="InterPro" id="IPR050288">
    <property type="entry name" value="Cellulose_deg_GH3"/>
</dbReference>
<evidence type="ECO:0000313" key="5">
    <source>
        <dbReference type="Proteomes" id="UP000569329"/>
    </source>
</evidence>
<evidence type="ECO:0000259" key="3">
    <source>
        <dbReference type="PROSITE" id="PS51820"/>
    </source>
</evidence>
<reference evidence="4 5" key="1">
    <citation type="submission" date="2020-07" db="EMBL/GenBank/DDBJ databases">
        <title>Sequencing the genomes of 1000 actinobacteria strains.</title>
        <authorList>
            <person name="Klenk H.-P."/>
        </authorList>
    </citation>
    <scope>NUCLEOTIDE SEQUENCE [LARGE SCALE GENOMIC DNA]</scope>
    <source>
        <strain evidence="4 5">DSM 45975</strain>
    </source>
</reference>
<accession>A0A839DZH6</accession>
<dbReference type="InterPro" id="IPR001764">
    <property type="entry name" value="Glyco_hydro_3_N"/>
</dbReference>
<dbReference type="GO" id="GO:0008422">
    <property type="term" value="F:beta-glucosidase activity"/>
    <property type="evidence" value="ECO:0007669"/>
    <property type="project" value="UniProtKB-EC"/>
</dbReference>
<gene>
    <name evidence="4" type="ORF">FHX42_002234</name>
</gene>